<evidence type="ECO:0008006" key="3">
    <source>
        <dbReference type="Google" id="ProtNLM"/>
    </source>
</evidence>
<name>A0ABS1NSL0_9ACTN</name>
<sequence>RDEAATVLMALAELFVRGTVVDWGSVFAGCGARQVELPTYAFQRERFWIRASRPVTDARGLGLGAAEHPLLGAAVVLA</sequence>
<gene>
    <name evidence="1" type="ORF">JK363_41865</name>
</gene>
<organism evidence="1 2">
    <name type="scientific">Streptomyces coffeae</name>
    <dbReference type="NCBI Taxonomy" id="621382"/>
    <lineage>
        <taxon>Bacteria</taxon>
        <taxon>Bacillati</taxon>
        <taxon>Actinomycetota</taxon>
        <taxon>Actinomycetes</taxon>
        <taxon>Kitasatosporales</taxon>
        <taxon>Streptomycetaceae</taxon>
        <taxon>Streptomyces</taxon>
    </lineage>
</organism>
<dbReference type="Proteomes" id="UP000634229">
    <property type="component" value="Unassembled WGS sequence"/>
</dbReference>
<protein>
    <recommendedName>
        <fullName evidence="3">Polyketide synthase</fullName>
    </recommendedName>
</protein>
<accession>A0ABS1NSL0</accession>
<proteinExistence type="predicted"/>
<feature type="non-terminal residue" evidence="1">
    <location>
        <position position="1"/>
    </location>
</feature>
<evidence type="ECO:0000313" key="1">
    <source>
        <dbReference type="EMBL" id="MBL1103003.1"/>
    </source>
</evidence>
<feature type="non-terminal residue" evidence="1">
    <location>
        <position position="78"/>
    </location>
</feature>
<comment type="caution">
    <text evidence="1">The sequence shown here is derived from an EMBL/GenBank/DDBJ whole genome shotgun (WGS) entry which is preliminary data.</text>
</comment>
<keyword evidence="2" id="KW-1185">Reference proteome</keyword>
<reference evidence="1 2" key="1">
    <citation type="submission" date="2021-01" db="EMBL/GenBank/DDBJ databases">
        <title>WGS of actinomycetes isolated from Thailand.</title>
        <authorList>
            <person name="Thawai C."/>
        </authorList>
    </citation>
    <scope>NUCLEOTIDE SEQUENCE [LARGE SCALE GENOMIC DNA]</scope>
    <source>
        <strain evidence="1 2">CA1R205</strain>
    </source>
</reference>
<evidence type="ECO:0000313" key="2">
    <source>
        <dbReference type="Proteomes" id="UP000634229"/>
    </source>
</evidence>
<dbReference type="Gene3D" id="3.30.70.3290">
    <property type="match status" value="1"/>
</dbReference>
<dbReference type="EMBL" id="JAERRF010000248">
    <property type="protein sequence ID" value="MBL1103003.1"/>
    <property type="molecule type" value="Genomic_DNA"/>
</dbReference>